<dbReference type="AlphaFoldDB" id="X1U245"/>
<proteinExistence type="inferred from homology"/>
<sequence length="115" mass="13136">TQKYYEVAKYLWMVPNEPIISFFMVNKNWFEGLPKDYQNVINKALIDLDSDAREYDVKLAQTSIDEMKKAGVTVVEPSVEVQGKLTGLWAPLHDEFLAANPEAQPIYDAIIKATR</sequence>
<accession>X1U245</accession>
<dbReference type="PANTHER" id="PTHR33376">
    <property type="match status" value="1"/>
</dbReference>
<dbReference type="InterPro" id="IPR038404">
    <property type="entry name" value="TRAP_DctP_sf"/>
</dbReference>
<evidence type="ECO:0000313" key="4">
    <source>
        <dbReference type="EMBL" id="GAJ11623.1"/>
    </source>
</evidence>
<dbReference type="Pfam" id="PF03480">
    <property type="entry name" value="DctP"/>
    <property type="match status" value="1"/>
</dbReference>
<protein>
    <recommendedName>
        <fullName evidence="5">C4-dicarboxylate ABC transporter substrate-binding protein</fullName>
    </recommendedName>
</protein>
<evidence type="ECO:0000256" key="2">
    <source>
        <dbReference type="ARBA" id="ARBA00022448"/>
    </source>
</evidence>
<gene>
    <name evidence="4" type="ORF">S12H4_43908</name>
</gene>
<comment type="similarity">
    <text evidence="1">Belongs to the bacterial solute-binding protein 7 family.</text>
</comment>
<dbReference type="InterPro" id="IPR018389">
    <property type="entry name" value="DctP_fam"/>
</dbReference>
<dbReference type="EMBL" id="BARW01026999">
    <property type="protein sequence ID" value="GAJ11623.1"/>
    <property type="molecule type" value="Genomic_DNA"/>
</dbReference>
<keyword evidence="3" id="KW-0732">Signal</keyword>
<comment type="caution">
    <text evidence="4">The sequence shown here is derived from an EMBL/GenBank/DDBJ whole genome shotgun (WGS) entry which is preliminary data.</text>
</comment>
<name>X1U245_9ZZZZ</name>
<keyword evidence="2" id="KW-0813">Transport</keyword>
<evidence type="ECO:0000256" key="1">
    <source>
        <dbReference type="ARBA" id="ARBA00009023"/>
    </source>
</evidence>
<feature type="non-terminal residue" evidence="4">
    <location>
        <position position="1"/>
    </location>
</feature>
<dbReference type="GO" id="GO:0055085">
    <property type="term" value="P:transmembrane transport"/>
    <property type="evidence" value="ECO:0007669"/>
    <property type="project" value="InterPro"/>
</dbReference>
<evidence type="ECO:0008006" key="5">
    <source>
        <dbReference type="Google" id="ProtNLM"/>
    </source>
</evidence>
<dbReference type="PANTHER" id="PTHR33376:SF7">
    <property type="entry name" value="C4-DICARBOXYLATE-BINDING PROTEIN DCTB"/>
    <property type="match status" value="1"/>
</dbReference>
<organism evidence="4">
    <name type="scientific">marine sediment metagenome</name>
    <dbReference type="NCBI Taxonomy" id="412755"/>
    <lineage>
        <taxon>unclassified sequences</taxon>
        <taxon>metagenomes</taxon>
        <taxon>ecological metagenomes</taxon>
    </lineage>
</organism>
<evidence type="ECO:0000256" key="3">
    <source>
        <dbReference type="ARBA" id="ARBA00022729"/>
    </source>
</evidence>
<dbReference type="Gene3D" id="3.40.190.170">
    <property type="entry name" value="Bacterial extracellular solute-binding protein, family 7"/>
    <property type="match status" value="1"/>
</dbReference>
<reference evidence="4" key="1">
    <citation type="journal article" date="2014" name="Front. Microbiol.">
        <title>High frequency of phylogenetically diverse reductive dehalogenase-homologous genes in deep subseafloor sedimentary metagenomes.</title>
        <authorList>
            <person name="Kawai M."/>
            <person name="Futagami T."/>
            <person name="Toyoda A."/>
            <person name="Takaki Y."/>
            <person name="Nishi S."/>
            <person name="Hori S."/>
            <person name="Arai W."/>
            <person name="Tsubouchi T."/>
            <person name="Morono Y."/>
            <person name="Uchiyama I."/>
            <person name="Ito T."/>
            <person name="Fujiyama A."/>
            <person name="Inagaki F."/>
            <person name="Takami H."/>
        </authorList>
    </citation>
    <scope>NUCLEOTIDE SEQUENCE</scope>
    <source>
        <strain evidence="4">Expedition CK06-06</strain>
    </source>
</reference>